<dbReference type="InterPro" id="IPR013783">
    <property type="entry name" value="Ig-like_fold"/>
</dbReference>
<dbReference type="PROSITE" id="PS50835">
    <property type="entry name" value="IG_LIKE"/>
    <property type="match status" value="8"/>
</dbReference>
<dbReference type="InterPro" id="IPR036179">
    <property type="entry name" value="Ig-like_dom_sf"/>
</dbReference>
<keyword evidence="2" id="KW-1015">Disulfide bond</keyword>
<dbReference type="PANTHER" id="PTHR11481:SF64">
    <property type="entry name" value="FC RECEPTOR-LIKE PROTEIN 4"/>
    <property type="match status" value="1"/>
</dbReference>
<protein>
    <recommendedName>
        <fullName evidence="6">Ig-like domain-containing protein</fullName>
    </recommendedName>
</protein>
<keyword evidence="4" id="KW-0472">Membrane</keyword>
<feature type="domain" description="Ig-like" evidence="6">
    <location>
        <begin position="663"/>
        <end position="808"/>
    </location>
</feature>
<dbReference type="Proteomes" id="UP001311232">
    <property type="component" value="Unassembled WGS sequence"/>
</dbReference>
<feature type="transmembrane region" description="Helical" evidence="4">
    <location>
        <begin position="817"/>
        <end position="836"/>
    </location>
</feature>
<gene>
    <name evidence="7" type="ORF">CRENBAI_002086</name>
</gene>
<dbReference type="InterPro" id="IPR050488">
    <property type="entry name" value="Ig_Fc_receptor"/>
</dbReference>
<dbReference type="SMART" id="SM00409">
    <property type="entry name" value="IG"/>
    <property type="match status" value="8"/>
</dbReference>
<dbReference type="Pfam" id="PF13895">
    <property type="entry name" value="Ig_2"/>
    <property type="match status" value="1"/>
</dbReference>
<feature type="domain" description="Ig-like" evidence="6">
    <location>
        <begin position="26"/>
        <end position="115"/>
    </location>
</feature>
<dbReference type="GO" id="GO:0007166">
    <property type="term" value="P:cell surface receptor signaling pathway"/>
    <property type="evidence" value="ECO:0007669"/>
    <property type="project" value="TreeGrafter"/>
</dbReference>
<dbReference type="SUPFAM" id="SSF48726">
    <property type="entry name" value="Immunoglobulin"/>
    <property type="match status" value="8"/>
</dbReference>
<feature type="domain" description="Ig-like" evidence="6">
    <location>
        <begin position="385"/>
        <end position="468"/>
    </location>
</feature>
<feature type="signal peptide" evidence="5">
    <location>
        <begin position="1"/>
        <end position="21"/>
    </location>
</feature>
<feature type="domain" description="Ig-like" evidence="6">
    <location>
        <begin position="207"/>
        <end position="290"/>
    </location>
</feature>
<keyword evidence="4" id="KW-0812">Transmembrane</keyword>
<feature type="domain" description="Ig-like" evidence="6">
    <location>
        <begin position="477"/>
        <end position="557"/>
    </location>
</feature>
<feature type="domain" description="Ig-like" evidence="6">
    <location>
        <begin position="298"/>
        <end position="361"/>
    </location>
</feature>
<feature type="domain" description="Ig-like" evidence="6">
    <location>
        <begin position="560"/>
        <end position="653"/>
    </location>
</feature>
<evidence type="ECO:0000256" key="1">
    <source>
        <dbReference type="ARBA" id="ARBA00022729"/>
    </source>
</evidence>
<comment type="caution">
    <text evidence="7">The sequence shown here is derived from an EMBL/GenBank/DDBJ whole genome shotgun (WGS) entry which is preliminary data.</text>
</comment>
<dbReference type="GO" id="GO:0009897">
    <property type="term" value="C:external side of plasma membrane"/>
    <property type="evidence" value="ECO:0007669"/>
    <property type="project" value="TreeGrafter"/>
</dbReference>
<evidence type="ECO:0000313" key="8">
    <source>
        <dbReference type="Proteomes" id="UP001311232"/>
    </source>
</evidence>
<accession>A0AAV9RGV7</accession>
<dbReference type="GO" id="GO:0004888">
    <property type="term" value="F:transmembrane signaling receptor activity"/>
    <property type="evidence" value="ECO:0007669"/>
    <property type="project" value="TreeGrafter"/>
</dbReference>
<dbReference type="Gene3D" id="2.60.40.10">
    <property type="entry name" value="Immunoglobulins"/>
    <property type="match status" value="8"/>
</dbReference>
<evidence type="ECO:0000259" key="6">
    <source>
        <dbReference type="PROSITE" id="PS50835"/>
    </source>
</evidence>
<dbReference type="SMART" id="SM00408">
    <property type="entry name" value="IGc2"/>
    <property type="match status" value="5"/>
</dbReference>
<dbReference type="Pfam" id="PF13927">
    <property type="entry name" value="Ig_3"/>
    <property type="match status" value="2"/>
</dbReference>
<evidence type="ECO:0000256" key="2">
    <source>
        <dbReference type="ARBA" id="ARBA00023157"/>
    </source>
</evidence>
<keyword evidence="8" id="KW-1185">Reference proteome</keyword>
<dbReference type="GO" id="GO:0006955">
    <property type="term" value="P:immune response"/>
    <property type="evidence" value="ECO:0007669"/>
    <property type="project" value="TreeGrafter"/>
</dbReference>
<feature type="domain" description="Ig-like" evidence="6">
    <location>
        <begin position="117"/>
        <end position="204"/>
    </location>
</feature>
<proteinExistence type="predicted"/>
<organism evidence="7 8">
    <name type="scientific">Crenichthys baileyi</name>
    <name type="common">White River springfish</name>
    <dbReference type="NCBI Taxonomy" id="28760"/>
    <lineage>
        <taxon>Eukaryota</taxon>
        <taxon>Metazoa</taxon>
        <taxon>Chordata</taxon>
        <taxon>Craniata</taxon>
        <taxon>Vertebrata</taxon>
        <taxon>Euteleostomi</taxon>
        <taxon>Actinopterygii</taxon>
        <taxon>Neopterygii</taxon>
        <taxon>Teleostei</taxon>
        <taxon>Neoteleostei</taxon>
        <taxon>Acanthomorphata</taxon>
        <taxon>Ovalentaria</taxon>
        <taxon>Atherinomorphae</taxon>
        <taxon>Cyprinodontiformes</taxon>
        <taxon>Goodeidae</taxon>
        <taxon>Crenichthys</taxon>
    </lineage>
</organism>
<keyword evidence="4" id="KW-1133">Transmembrane helix</keyword>
<dbReference type="EMBL" id="JAHHUM010001835">
    <property type="protein sequence ID" value="KAK5608249.1"/>
    <property type="molecule type" value="Genomic_DNA"/>
</dbReference>
<reference evidence="7 8" key="1">
    <citation type="submission" date="2021-06" db="EMBL/GenBank/DDBJ databases">
        <authorList>
            <person name="Palmer J.M."/>
        </authorList>
    </citation>
    <scope>NUCLEOTIDE SEQUENCE [LARGE SCALE GENOMIC DNA]</scope>
    <source>
        <strain evidence="7 8">MEX-2019</strain>
        <tissue evidence="7">Muscle</tissue>
    </source>
</reference>
<feature type="region of interest" description="Disordered" evidence="3">
    <location>
        <begin position="941"/>
        <end position="978"/>
    </location>
</feature>
<dbReference type="PANTHER" id="PTHR11481">
    <property type="entry name" value="IMMUNOGLOBULIN FC RECEPTOR"/>
    <property type="match status" value="1"/>
</dbReference>
<dbReference type="InterPro" id="IPR007110">
    <property type="entry name" value="Ig-like_dom"/>
</dbReference>
<evidence type="ECO:0000256" key="4">
    <source>
        <dbReference type="SAM" id="Phobius"/>
    </source>
</evidence>
<evidence type="ECO:0000256" key="5">
    <source>
        <dbReference type="SAM" id="SignalP"/>
    </source>
</evidence>
<dbReference type="InterPro" id="IPR003599">
    <property type="entry name" value="Ig_sub"/>
</dbReference>
<name>A0AAV9RGV7_9TELE</name>
<dbReference type="AlphaFoldDB" id="A0AAV9RGV7"/>
<feature type="chain" id="PRO_5043743165" description="Ig-like domain-containing protein" evidence="5">
    <location>
        <begin position="22"/>
        <end position="978"/>
    </location>
</feature>
<sequence length="978" mass="108717">MGHTLLCRLVFLLCILYCSYAEADGATASLTAEKTIIPAGGSVALSCSVDRSTDWKFDWFRQGSESSRAQLIRTNEPDGVLRVSEGGVYSCRGGRGDPAFQTETSNEISIQKTVSKPTMTFQPYGPVVYKGEKISLSCLVQEGGGTQWTYEWTQDMKSANWNSSSSSEYYIYSVSGSDHGKYRCRAAGDHQLTEWSDAYTLTVTYKPKARLTAEKTIIPAGGSVALSCSVDRSTDWKFDWFRQGSESSRAQLIRTNEPDGVLFISEGGVYSCRGGRGDPVFYTETSKKVTIYKTVSKPIVTQQPNGPVVYRGENVTLRCEIQGGGGAQWTYEWRTTNRNPPSSSEYRINRVSESDSRTYLCMPRGNYLKTDWSDAFSLTVRSDGARASLTAEKTIIPAGGSVSLSCSVDRSTDWKFDWFRQESESSRAQLIRTNEPDGVLFISEGGVYSCRGGRGDPVFYTETSNNVTIYKTVPITPTVVQQPKWPQIYRREKVTLRCEIQGGGGAQWTYEWRPTNRNSPTSSEYRITAAHSGHYSCRAAGDHHLTEWSDAYTLTVTHKPQPVLSVSPSWLSPGASVTLSCGGLEHPSAGWRFFWYKMVPKLSSSSYSFELLAGSSNGTQQNSYIVHGPTHTAGYVCRAARGEPVFYTEYSKSKFVWSADSHPAASLSVSPDRVQHFIDQSVTLSCSGNDTKWRVRRYHSGVYWCESGSGDFSNAVNITVQDDYSAPILVSPVHPVTEGDPVTLSCRDKQLKLLSNVFFYHNNKLLHNDSREELKISAVSKSDEGFYKCKHSVKESPQSWMSVRVTVSSPVSSSFPVLWIVGPVSGIILIILLLLLRRYRQSEDFCFLRSERTNQRSITNHEAETEINESSSPLQGDALYASVMHSTTTGTAESTEITYSIIHFKKLRKNRRPCEPEQGVIYSEVKPRAAELTPVYAEINQENKAKKKNKEKSSPAATNESVYSEMKPGTALDNQSAL</sequence>
<dbReference type="InterPro" id="IPR003598">
    <property type="entry name" value="Ig_sub2"/>
</dbReference>
<keyword evidence="1 5" id="KW-0732">Signal</keyword>
<evidence type="ECO:0000256" key="3">
    <source>
        <dbReference type="SAM" id="MobiDB-lite"/>
    </source>
</evidence>
<evidence type="ECO:0000313" key="7">
    <source>
        <dbReference type="EMBL" id="KAK5608249.1"/>
    </source>
</evidence>